<dbReference type="Gene3D" id="3.40.50.300">
    <property type="entry name" value="P-loop containing nucleotide triphosphate hydrolases"/>
    <property type="match status" value="1"/>
</dbReference>
<evidence type="ECO:0000256" key="1">
    <source>
        <dbReference type="ARBA" id="ARBA00022737"/>
    </source>
</evidence>
<comment type="caution">
    <text evidence="5">The sequence shown here is derived from an EMBL/GenBank/DDBJ whole genome shotgun (WGS) entry which is preliminary data.</text>
</comment>
<dbReference type="SUPFAM" id="SSF48403">
    <property type="entry name" value="Ankyrin repeat"/>
    <property type="match status" value="1"/>
</dbReference>
<dbReference type="EMBL" id="UYJE01008642">
    <property type="protein sequence ID" value="VDI65751.1"/>
    <property type="molecule type" value="Genomic_DNA"/>
</dbReference>
<accession>A0A8B6GLV2</accession>
<name>A0A8B6GLV2_MYTGA</name>
<dbReference type="OrthoDB" id="6125530at2759"/>
<evidence type="ECO:0000256" key="3">
    <source>
        <dbReference type="PROSITE-ProRule" id="PRU00023"/>
    </source>
</evidence>
<dbReference type="Pfam" id="PF12796">
    <property type="entry name" value="Ank_2"/>
    <property type="match status" value="1"/>
</dbReference>
<dbReference type="SUPFAM" id="SSF52540">
    <property type="entry name" value="P-loop containing nucleoside triphosphate hydrolases"/>
    <property type="match status" value="2"/>
</dbReference>
<organism evidence="5 6">
    <name type="scientific">Mytilus galloprovincialis</name>
    <name type="common">Mediterranean mussel</name>
    <dbReference type="NCBI Taxonomy" id="29158"/>
    <lineage>
        <taxon>Eukaryota</taxon>
        <taxon>Metazoa</taxon>
        <taxon>Spiralia</taxon>
        <taxon>Lophotrochozoa</taxon>
        <taxon>Mollusca</taxon>
        <taxon>Bivalvia</taxon>
        <taxon>Autobranchia</taxon>
        <taxon>Pteriomorphia</taxon>
        <taxon>Mytilida</taxon>
        <taxon>Mytiloidea</taxon>
        <taxon>Mytilidae</taxon>
        <taxon>Mytilinae</taxon>
        <taxon>Mytilus</taxon>
    </lineage>
</organism>
<dbReference type="InterPro" id="IPR049050">
    <property type="entry name" value="nSTAND3"/>
</dbReference>
<evidence type="ECO:0000256" key="2">
    <source>
        <dbReference type="ARBA" id="ARBA00023043"/>
    </source>
</evidence>
<dbReference type="Gene3D" id="1.25.40.20">
    <property type="entry name" value="Ankyrin repeat-containing domain"/>
    <property type="match status" value="1"/>
</dbReference>
<dbReference type="SMART" id="SM00248">
    <property type="entry name" value="ANK"/>
    <property type="match status" value="3"/>
</dbReference>
<protein>
    <recommendedName>
        <fullName evidence="4">Novel STAND NTPase 3 domain-containing protein</fullName>
    </recommendedName>
</protein>
<feature type="domain" description="Novel STAND NTPase 3" evidence="4">
    <location>
        <begin position="122"/>
        <end position="271"/>
    </location>
</feature>
<feature type="repeat" description="ANK" evidence="3">
    <location>
        <begin position="535"/>
        <end position="556"/>
    </location>
</feature>
<dbReference type="PROSITE" id="PS50297">
    <property type="entry name" value="ANK_REP_REGION"/>
    <property type="match status" value="1"/>
</dbReference>
<keyword evidence="6" id="KW-1185">Reference proteome</keyword>
<dbReference type="PROSITE" id="PS50088">
    <property type="entry name" value="ANK_REPEAT"/>
    <property type="match status" value="1"/>
</dbReference>
<proteinExistence type="predicted"/>
<gene>
    <name evidence="5" type="ORF">MGAL_10B011414</name>
</gene>
<keyword evidence="1" id="KW-0677">Repeat</keyword>
<evidence type="ECO:0000313" key="6">
    <source>
        <dbReference type="Proteomes" id="UP000596742"/>
    </source>
</evidence>
<dbReference type="InterPro" id="IPR027417">
    <property type="entry name" value="P-loop_NTPase"/>
</dbReference>
<dbReference type="PANTHER" id="PTHR24198:SF165">
    <property type="entry name" value="ANKYRIN REPEAT-CONTAINING PROTEIN-RELATED"/>
    <property type="match status" value="1"/>
</dbReference>
<evidence type="ECO:0000313" key="5">
    <source>
        <dbReference type="EMBL" id="VDI65751.1"/>
    </source>
</evidence>
<keyword evidence="2 3" id="KW-0040">ANK repeat</keyword>
<reference evidence="5" key="1">
    <citation type="submission" date="2018-11" db="EMBL/GenBank/DDBJ databases">
        <authorList>
            <person name="Alioto T."/>
            <person name="Alioto T."/>
        </authorList>
    </citation>
    <scope>NUCLEOTIDE SEQUENCE</scope>
</reference>
<dbReference type="Pfam" id="PF20720">
    <property type="entry name" value="nSTAND3"/>
    <property type="match status" value="1"/>
</dbReference>
<dbReference type="Proteomes" id="UP000596742">
    <property type="component" value="Unassembled WGS sequence"/>
</dbReference>
<sequence length="603" mass="68936">SIRKVQKAMGGNDLGEIKTGVLRNRLKHYLKKVLLNTTLVWSQILPRLTWRYSANIDAMDRSRQRINSSLASYIIRHGGHYIRYPDISPNSTFICQDGVHLTDIDLKQNNKNIKLTKRNEYFEETKASIKVFNQVTNHGFVIISGPPGSGKSAIANNTVLKLEESDAFIALFVSSPEEIKKSILPERKQVFVVYDVVGKYTVDYSSIQKWKKEETFIKQTFTDCSNTKLILTCRSYIYNSGFNRKLDFSPVHCDLLSCDLKLALDERRNICKMYNVPEVCDDTIMMYDFLPLLCSLTSREKENTDMFINPSKLLANEMTNSLERSDVSFIAIALLVVLDNNVEMQELSFKYPNMEELINCLCVECEYKRYFSTTTVLSAFRDMIGTYIRETEEGFTFIHNKLFHNLSFVVGSRIINCLIKYGSSEFLANRLILSSIDEKHNELLIIVQSELEESYFERLMSDIRNSYHRIVLTGIQVKHIQTKLATYLRRLKAEDLKSDDANSTPLHVVAEHGFSSLAFVLLNLKKDAIFEKDIHGNTPLHMACIGGHCEVVKTIILFDKSSMDIKNYDNLTPMEAASNNGHLSTVNVILKHVAKLKGKINLI</sequence>
<dbReference type="AlphaFoldDB" id="A0A8B6GLV2"/>
<dbReference type="InterPro" id="IPR002110">
    <property type="entry name" value="Ankyrin_rpt"/>
</dbReference>
<dbReference type="InterPro" id="IPR036770">
    <property type="entry name" value="Ankyrin_rpt-contain_sf"/>
</dbReference>
<dbReference type="PANTHER" id="PTHR24198">
    <property type="entry name" value="ANKYRIN REPEAT AND PROTEIN KINASE DOMAIN-CONTAINING PROTEIN"/>
    <property type="match status" value="1"/>
</dbReference>
<feature type="non-terminal residue" evidence="5">
    <location>
        <position position="603"/>
    </location>
</feature>
<evidence type="ECO:0000259" key="4">
    <source>
        <dbReference type="Pfam" id="PF20720"/>
    </source>
</evidence>